<organism evidence="1 2">
    <name type="scientific">Amycolatopsis coloradensis</name>
    <dbReference type="NCBI Taxonomy" id="76021"/>
    <lineage>
        <taxon>Bacteria</taxon>
        <taxon>Bacillati</taxon>
        <taxon>Actinomycetota</taxon>
        <taxon>Actinomycetes</taxon>
        <taxon>Pseudonocardiales</taxon>
        <taxon>Pseudonocardiaceae</taxon>
        <taxon>Amycolatopsis</taxon>
    </lineage>
</organism>
<name>A0ACD5BDM5_9PSEU</name>
<proteinExistence type="predicted"/>
<keyword evidence="2" id="KW-1185">Reference proteome</keyword>
<dbReference type="Proteomes" id="UP001456344">
    <property type="component" value="Chromosome"/>
</dbReference>
<evidence type="ECO:0000313" key="1">
    <source>
        <dbReference type="EMBL" id="WYW17347.1"/>
    </source>
</evidence>
<sequence length="377" mass="40885">MTTTNLDHHDGGDNGDPEFSAGLAALEKHLADVAAQPATTAPPDPPVPDEKIPDIGPATPEVAGPVRRRPGSTRRVQRRIAEHAEAHQLLTLEHDDAPFEVTSDKVRARRKAVVEAARLWKLDRDPRVLAYRDARMVRLITRLALVSLVLALAWSTAGVQVFAAEGAPKWSPSWWFAWLVEPFCSLALLMVVGGKAYLATRGHEVADKGLDRAEWVFLSLTLGMNAWPHLPGITEQFTVSSLVLHILGPIVAMAVVRALPRLLAAFRELTIDLDDPEPGAATAVTATEPATEKPAAVRAAPARRSTPAKRSARATIPEPKRRDITALRAEFQKALASPPEGFDPGNGASIMRTLKCAKKYANQLRDEYLNRPSGGDA</sequence>
<accession>A0ACD5BDM5</accession>
<protein>
    <submittedName>
        <fullName evidence="1">Conjugal transfer protein TraI</fullName>
    </submittedName>
</protein>
<gene>
    <name evidence="1" type="ORF">LCL61_17500</name>
</gene>
<dbReference type="EMBL" id="CP150484">
    <property type="protein sequence ID" value="WYW17347.1"/>
    <property type="molecule type" value="Genomic_DNA"/>
</dbReference>
<reference evidence="1" key="1">
    <citation type="submission" date="2023-10" db="EMBL/GenBank/DDBJ databases">
        <title>Whole genome sequencing of actinobacterial strain Amycolatopsis sp. (BCA-696) identifies the underlying plant growth-promoting genes.</title>
        <authorList>
            <person name="Gandham P."/>
            <person name="Vadla N."/>
            <person name="Saji A."/>
            <person name="Srinivas V."/>
            <person name="Ruperao P."/>
            <person name="Selvanayagam S."/>
            <person name="Saxena R.K."/>
            <person name="Rathore A."/>
            <person name="Gopalakrishnan S."/>
            <person name="Thakur V."/>
        </authorList>
    </citation>
    <scope>NUCLEOTIDE SEQUENCE</scope>
    <source>
        <strain evidence="1">BCA-696</strain>
    </source>
</reference>
<evidence type="ECO:0000313" key="2">
    <source>
        <dbReference type="Proteomes" id="UP001456344"/>
    </source>
</evidence>